<dbReference type="Pfam" id="PF19877">
    <property type="entry name" value="DUF6350"/>
    <property type="match status" value="1"/>
</dbReference>
<feature type="transmembrane region" description="Helical" evidence="2">
    <location>
        <begin position="414"/>
        <end position="435"/>
    </location>
</feature>
<feature type="transmembrane region" description="Helical" evidence="2">
    <location>
        <begin position="378"/>
        <end position="402"/>
    </location>
</feature>
<keyword evidence="2" id="KW-0812">Transmembrane</keyword>
<feature type="region of interest" description="Disordered" evidence="1">
    <location>
        <begin position="443"/>
        <end position="467"/>
    </location>
</feature>
<feature type="compositionally biased region" description="Low complexity" evidence="1">
    <location>
        <begin position="453"/>
        <end position="467"/>
    </location>
</feature>
<reference evidence="4" key="1">
    <citation type="journal article" date="2019" name="Int. J. Syst. Evol. Microbiol.">
        <title>The Global Catalogue of Microorganisms (GCM) 10K type strain sequencing project: providing services to taxonomists for standard genome sequencing and annotation.</title>
        <authorList>
            <consortium name="The Broad Institute Genomics Platform"/>
            <consortium name="The Broad Institute Genome Sequencing Center for Infectious Disease"/>
            <person name="Wu L."/>
            <person name="Ma J."/>
        </authorList>
    </citation>
    <scope>NUCLEOTIDE SEQUENCE [LARGE SCALE GENOMIC DNA]</scope>
    <source>
        <strain evidence="4">CCUG 50754</strain>
    </source>
</reference>
<dbReference type="EMBL" id="JBHTIM010000001">
    <property type="protein sequence ID" value="MFD0782213.1"/>
    <property type="molecule type" value="Genomic_DNA"/>
</dbReference>
<feature type="transmembrane region" description="Helical" evidence="2">
    <location>
        <begin position="196"/>
        <end position="222"/>
    </location>
</feature>
<organism evidence="3 4">
    <name type="scientific">Microbacterium koreense</name>
    <dbReference type="NCBI Taxonomy" id="323761"/>
    <lineage>
        <taxon>Bacteria</taxon>
        <taxon>Bacillati</taxon>
        <taxon>Actinomycetota</taxon>
        <taxon>Actinomycetes</taxon>
        <taxon>Micrococcales</taxon>
        <taxon>Microbacteriaceae</taxon>
        <taxon>Microbacterium</taxon>
    </lineage>
</organism>
<dbReference type="Proteomes" id="UP001597042">
    <property type="component" value="Unassembled WGS sequence"/>
</dbReference>
<feature type="transmembrane region" description="Helical" evidence="2">
    <location>
        <begin position="243"/>
        <end position="264"/>
    </location>
</feature>
<gene>
    <name evidence="3" type="ORF">ACFQZV_12995</name>
</gene>
<protein>
    <submittedName>
        <fullName evidence="3">DUF6350 family protein</fullName>
    </submittedName>
</protein>
<keyword evidence="4" id="KW-1185">Reference proteome</keyword>
<accession>A0ABW2ZUC2</accession>
<dbReference type="RefSeq" id="WP_378783343.1">
    <property type="nucleotide sequence ID" value="NZ_JBHTIM010000001.1"/>
</dbReference>
<feature type="transmembrane region" description="Helical" evidence="2">
    <location>
        <begin position="113"/>
        <end position="141"/>
    </location>
</feature>
<evidence type="ECO:0000256" key="1">
    <source>
        <dbReference type="SAM" id="MobiDB-lite"/>
    </source>
</evidence>
<name>A0ABW2ZUC2_9MICO</name>
<evidence type="ECO:0000256" key="2">
    <source>
        <dbReference type="SAM" id="Phobius"/>
    </source>
</evidence>
<keyword evidence="2" id="KW-0472">Membrane</keyword>
<sequence>MYRLVVVLLAAIDAVIAAAVGLAALMAPLTLLWAIGFGDEAEWAALWPTAAAAWQLGHFVPLDITLPAAYLVDTGIDPDLATFTLSLAPLAFALFTAGFAARSGRRASRADAWITGVVAGAVVFGILAAVVAVTGVAPLAVVERWQAILFPSLVFVTASLLGALVTEWQEAGEGAIARLRDRIEALDHGWGPVPALIARGGAAAITAIIGAAALLTAVAILGRGSEIIALYERANVDAFGATLLTLGQLAYLPTLVVWAMSYIAGPGFALGTGTSVSPAGTDVGVVPGVPLLGTVPESLTPWMLLLGLIPVAAGAFAGWIARSRLAASELARADVRRARRQADVAGAAALAGLRGDDGVAIVEPPVDDGRDPAAARAVIALGITVIAGSAAAVLTLAASGALGPGLLAEVGPSVGQTALAVGLEVAVGAGILLLAPRPRLRRRDGGSAGGAPGVAAPPETVTAARLD</sequence>
<evidence type="ECO:0000313" key="3">
    <source>
        <dbReference type="EMBL" id="MFD0782213.1"/>
    </source>
</evidence>
<dbReference type="InterPro" id="IPR045931">
    <property type="entry name" value="DUF6350"/>
</dbReference>
<evidence type="ECO:0000313" key="4">
    <source>
        <dbReference type="Proteomes" id="UP001597042"/>
    </source>
</evidence>
<proteinExistence type="predicted"/>
<keyword evidence="2" id="KW-1133">Transmembrane helix</keyword>
<feature type="transmembrane region" description="Helical" evidence="2">
    <location>
        <begin position="80"/>
        <end position="101"/>
    </location>
</feature>
<comment type="caution">
    <text evidence="3">The sequence shown here is derived from an EMBL/GenBank/DDBJ whole genome shotgun (WGS) entry which is preliminary data.</text>
</comment>
<feature type="transmembrane region" description="Helical" evidence="2">
    <location>
        <begin position="302"/>
        <end position="321"/>
    </location>
</feature>